<dbReference type="InterPro" id="IPR023332">
    <property type="entry name" value="Proteasome_alpha-type"/>
</dbReference>
<organism evidence="17 18">
    <name type="scientific">Mycena sanguinolenta</name>
    <dbReference type="NCBI Taxonomy" id="230812"/>
    <lineage>
        <taxon>Eukaryota</taxon>
        <taxon>Fungi</taxon>
        <taxon>Dikarya</taxon>
        <taxon>Basidiomycota</taxon>
        <taxon>Agaricomycotina</taxon>
        <taxon>Agaricomycetes</taxon>
        <taxon>Agaricomycetidae</taxon>
        <taxon>Agaricales</taxon>
        <taxon>Marasmiineae</taxon>
        <taxon>Mycenaceae</taxon>
        <taxon>Mycena</taxon>
    </lineage>
</organism>
<comment type="subcellular location">
    <subcellularLocation>
        <location evidence="3">Cytoplasm</location>
    </subcellularLocation>
    <subcellularLocation>
        <location evidence="2">Nucleus</location>
    </subcellularLocation>
</comment>
<keyword evidence="8" id="KW-0378">Hydrolase</keyword>
<dbReference type="OrthoDB" id="431557at2759"/>
<feature type="compositionally biased region" description="Polar residues" evidence="15">
    <location>
        <begin position="558"/>
        <end position="569"/>
    </location>
</feature>
<evidence type="ECO:0000256" key="12">
    <source>
        <dbReference type="ARBA" id="ARBA00047761"/>
    </source>
</evidence>
<evidence type="ECO:0000256" key="10">
    <source>
        <dbReference type="ARBA" id="ARBA00022942"/>
    </source>
</evidence>
<dbReference type="InterPro" id="IPR001353">
    <property type="entry name" value="Proteasome_sua/b"/>
</dbReference>
<feature type="region of interest" description="Disordered" evidence="15">
    <location>
        <begin position="1"/>
        <end position="67"/>
    </location>
</feature>
<evidence type="ECO:0000256" key="4">
    <source>
        <dbReference type="ARBA" id="ARBA00008978"/>
    </source>
</evidence>
<dbReference type="AlphaFoldDB" id="A0A8H7CYF9"/>
<evidence type="ECO:0000313" key="17">
    <source>
        <dbReference type="EMBL" id="KAF7355224.1"/>
    </source>
</evidence>
<keyword evidence="9" id="KW-0904">Protein phosphatase</keyword>
<protein>
    <recommendedName>
        <fullName evidence="5">protein-serine/threonine phosphatase</fullName>
        <ecNumber evidence="5">3.1.3.16</ecNumber>
    </recommendedName>
</protein>
<dbReference type="Proteomes" id="UP000623467">
    <property type="component" value="Unassembled WGS sequence"/>
</dbReference>
<feature type="compositionally biased region" description="Pro residues" evidence="15">
    <location>
        <begin position="27"/>
        <end position="36"/>
    </location>
</feature>
<evidence type="ECO:0000259" key="16">
    <source>
        <dbReference type="SMART" id="SM00948"/>
    </source>
</evidence>
<feature type="domain" description="Proteasome alpha-type subunits" evidence="16">
    <location>
        <begin position="268"/>
        <end position="290"/>
    </location>
</feature>
<dbReference type="GO" id="GO:0006511">
    <property type="term" value="P:ubiquitin-dependent protein catabolic process"/>
    <property type="evidence" value="ECO:0007669"/>
    <property type="project" value="InterPro"/>
</dbReference>
<reference evidence="17" key="1">
    <citation type="submission" date="2020-05" db="EMBL/GenBank/DDBJ databases">
        <title>Mycena genomes resolve the evolution of fungal bioluminescence.</title>
        <authorList>
            <person name="Tsai I.J."/>
        </authorList>
    </citation>
    <scope>NUCLEOTIDE SEQUENCE</scope>
    <source>
        <strain evidence="17">160909Yilan</strain>
    </source>
</reference>
<comment type="similarity">
    <text evidence="4">Belongs to the SSU72 phosphatase family.</text>
</comment>
<evidence type="ECO:0000256" key="6">
    <source>
        <dbReference type="ARBA" id="ARBA00022490"/>
    </source>
</evidence>
<dbReference type="EMBL" id="JACAZH010000011">
    <property type="protein sequence ID" value="KAF7355224.1"/>
    <property type="molecule type" value="Genomic_DNA"/>
</dbReference>
<dbReference type="InterPro" id="IPR006811">
    <property type="entry name" value="RNA_pol_II_suA"/>
</dbReference>
<dbReference type="Pfam" id="PF00227">
    <property type="entry name" value="Proteasome"/>
    <property type="match status" value="1"/>
</dbReference>
<dbReference type="GO" id="GO:0004722">
    <property type="term" value="F:protein serine/threonine phosphatase activity"/>
    <property type="evidence" value="ECO:0007669"/>
    <property type="project" value="UniProtKB-EC"/>
</dbReference>
<feature type="compositionally biased region" description="Basic and acidic residues" evidence="15">
    <location>
        <begin position="511"/>
        <end position="527"/>
    </location>
</feature>
<comment type="function">
    <text evidence="1">The proteasome is a multicatalytic proteinase complex which is characterized by its ability to cleave peptides with Arg, Phe, Tyr, Leu, and Glu adjacent to the leaving group at neutral or slightly basic pH. The proteasome has an ATP-dependent proteolytic activity.</text>
</comment>
<evidence type="ECO:0000256" key="9">
    <source>
        <dbReference type="ARBA" id="ARBA00022912"/>
    </source>
</evidence>
<dbReference type="GO" id="GO:0006397">
    <property type="term" value="P:mRNA processing"/>
    <property type="evidence" value="ECO:0007669"/>
    <property type="project" value="UniProtKB-KW"/>
</dbReference>
<accession>A0A8H7CYF9</accession>
<dbReference type="GO" id="GO:0019773">
    <property type="term" value="C:proteasome core complex, alpha-subunit complex"/>
    <property type="evidence" value="ECO:0007669"/>
    <property type="project" value="UniProtKB-UniRule"/>
</dbReference>
<dbReference type="PROSITE" id="PS51475">
    <property type="entry name" value="PROTEASOME_ALPHA_2"/>
    <property type="match status" value="1"/>
</dbReference>
<keyword evidence="7" id="KW-0507">mRNA processing</keyword>
<evidence type="ECO:0000256" key="15">
    <source>
        <dbReference type="SAM" id="MobiDB-lite"/>
    </source>
</evidence>
<dbReference type="SUPFAM" id="SSF56235">
    <property type="entry name" value="N-terminal nucleophile aminohydrolases (Ntn hydrolases)"/>
    <property type="match status" value="1"/>
</dbReference>
<dbReference type="SMART" id="SM00948">
    <property type="entry name" value="Proteasome_A_N"/>
    <property type="match status" value="1"/>
</dbReference>
<dbReference type="Pfam" id="PF04722">
    <property type="entry name" value="Ssu72"/>
    <property type="match status" value="1"/>
</dbReference>
<evidence type="ECO:0000256" key="13">
    <source>
        <dbReference type="ARBA" id="ARBA00048336"/>
    </source>
</evidence>
<evidence type="ECO:0000256" key="3">
    <source>
        <dbReference type="ARBA" id="ARBA00004496"/>
    </source>
</evidence>
<dbReference type="InterPro" id="IPR029055">
    <property type="entry name" value="Ntn_hydrolases_N"/>
</dbReference>
<dbReference type="FunFam" id="3.60.20.10:FF:000028">
    <property type="entry name" value="Proteasome subunit alpha type"/>
    <property type="match status" value="1"/>
</dbReference>
<comment type="catalytic activity">
    <reaction evidence="12">
        <text>O-phospho-L-seryl-[protein] + H2O = L-seryl-[protein] + phosphate</text>
        <dbReference type="Rhea" id="RHEA:20629"/>
        <dbReference type="Rhea" id="RHEA-COMP:9863"/>
        <dbReference type="Rhea" id="RHEA-COMP:11604"/>
        <dbReference type="ChEBI" id="CHEBI:15377"/>
        <dbReference type="ChEBI" id="CHEBI:29999"/>
        <dbReference type="ChEBI" id="CHEBI:43474"/>
        <dbReference type="ChEBI" id="CHEBI:83421"/>
        <dbReference type="EC" id="3.1.3.16"/>
    </reaction>
</comment>
<comment type="catalytic activity">
    <reaction evidence="13">
        <text>O-phospho-L-threonyl-[protein] + H2O = L-threonyl-[protein] + phosphate</text>
        <dbReference type="Rhea" id="RHEA:47004"/>
        <dbReference type="Rhea" id="RHEA-COMP:11060"/>
        <dbReference type="Rhea" id="RHEA-COMP:11605"/>
        <dbReference type="ChEBI" id="CHEBI:15377"/>
        <dbReference type="ChEBI" id="CHEBI:30013"/>
        <dbReference type="ChEBI" id="CHEBI:43474"/>
        <dbReference type="ChEBI" id="CHEBI:61977"/>
        <dbReference type="EC" id="3.1.3.16"/>
    </reaction>
</comment>
<evidence type="ECO:0000256" key="1">
    <source>
        <dbReference type="ARBA" id="ARBA00002000"/>
    </source>
</evidence>
<evidence type="ECO:0000256" key="7">
    <source>
        <dbReference type="ARBA" id="ARBA00022664"/>
    </source>
</evidence>
<keyword evidence="18" id="KW-1185">Reference proteome</keyword>
<dbReference type="CDD" id="cd03750">
    <property type="entry name" value="proteasome_alpha_type_2"/>
    <property type="match status" value="1"/>
</dbReference>
<feature type="region of interest" description="Disordered" evidence="15">
    <location>
        <begin position="486"/>
        <end position="682"/>
    </location>
</feature>
<evidence type="ECO:0000256" key="5">
    <source>
        <dbReference type="ARBA" id="ARBA00013081"/>
    </source>
</evidence>
<name>A0A8H7CYF9_9AGAR</name>
<keyword evidence="6" id="KW-0963">Cytoplasm</keyword>
<gene>
    <name evidence="17" type="ORF">MSAN_01438300</name>
</gene>
<evidence type="ECO:0000313" key="18">
    <source>
        <dbReference type="Proteomes" id="UP000623467"/>
    </source>
</evidence>
<feature type="compositionally biased region" description="Low complexity" evidence="15">
    <location>
        <begin position="583"/>
        <end position="606"/>
    </location>
</feature>
<proteinExistence type="inferred from homology"/>
<feature type="compositionally biased region" description="Basic and acidic residues" evidence="15">
    <location>
        <begin position="1"/>
        <end position="18"/>
    </location>
</feature>
<dbReference type="PANTHER" id="PTHR11599">
    <property type="entry name" value="PROTEASOME SUBUNIT ALPHA/BETA"/>
    <property type="match status" value="1"/>
</dbReference>
<feature type="compositionally biased region" description="Polar residues" evidence="15">
    <location>
        <begin position="645"/>
        <end position="659"/>
    </location>
</feature>
<dbReference type="InterPro" id="IPR000426">
    <property type="entry name" value="Proteasome_asu_N"/>
</dbReference>
<comment type="caution">
    <text evidence="17">The sequence shown here is derived from an EMBL/GenBank/DDBJ whole genome shotgun (WGS) entry which is preliminary data.</text>
</comment>
<evidence type="ECO:0000256" key="2">
    <source>
        <dbReference type="ARBA" id="ARBA00004123"/>
    </source>
</evidence>
<keyword evidence="11" id="KW-0539">Nucleus</keyword>
<evidence type="ECO:0000256" key="8">
    <source>
        <dbReference type="ARBA" id="ARBA00022801"/>
    </source>
</evidence>
<dbReference type="Pfam" id="PF10584">
    <property type="entry name" value="Proteasome_A_N"/>
    <property type="match status" value="1"/>
</dbReference>
<feature type="compositionally biased region" description="Polar residues" evidence="15">
    <location>
        <begin position="672"/>
        <end position="682"/>
    </location>
</feature>
<dbReference type="Gene3D" id="3.60.20.10">
    <property type="entry name" value="Glutamine Phosphoribosylpyrophosphate, subunit 1, domain 1"/>
    <property type="match status" value="1"/>
</dbReference>
<dbReference type="InterPro" id="IPR050115">
    <property type="entry name" value="Proteasome_alpha"/>
</dbReference>
<sequence length="717" mass="77904">MDPRRARDPRLARADPRLQRVQQDAPAPTPTPPLPQPYGIENGYATPPPNALTPYPVDSQPSQATTPVPAVVSPAYKQRPLFCVVCASNQNRSMEGHLVLSSVMKAGFRVISSGTGSAVRLPGPSIDKPNIYPFGTPYNTIYEELSGKDPRLYSANGVLPMIDRNRQLKRAPERWQETKTVADIVITCEERCFDAVCDDLLARGGEFNRPVHIINIEIKDNHEEASIGGQAILDLATADDSSWLAQTVELTGRFGARWISFEHLRPSSSYSLTVFSPSGKLVQIEHALAAVAGGTTSLGIKASNGIVIATEKKSSSILIDDSMIDKVAVICPNIGIVYSGMGPDFRVLVNKARKSAQSYWKIYGEYPPTRVLTQEIATVMQQATQSGGVRPYGVSLLVAGWDITRGPTLYQVDPSGSFWAWKASAIGKNMVNAKTFLEKRYNDDISLEDAIHTALLTLKEGFEGQMTEKTIEIGVITVPTAAELEEGKIGGETGRPKPTFRKLTEEEASDDCLHQLSQKEDQGRRADPSTPGRGANALTVRYNRGTSSTSLRAVHQKGGSSANTLQLTNRRPPESPTHPLTPPYYNAAPAAPYTTPGAPPAGYMSPYAPPQSQPQYAWNQPPHSQPVHPAYSPSSNHSSSRYVMPQNSYGGSQGYSPQYTGFPPQFAPPNQWPQGPGSQQPRQALSCAAEDLTHFYSVVLSFPCPIDYATSLLVSQS</sequence>
<comment type="similarity">
    <text evidence="14">Belongs to the peptidase T1A family.</text>
</comment>
<evidence type="ECO:0000256" key="11">
    <source>
        <dbReference type="ARBA" id="ARBA00023242"/>
    </source>
</evidence>
<keyword evidence="10 14" id="KW-0647">Proteasome</keyword>
<dbReference type="GO" id="GO:0005737">
    <property type="term" value="C:cytoplasm"/>
    <property type="evidence" value="ECO:0007669"/>
    <property type="project" value="UniProtKB-SubCell"/>
</dbReference>
<dbReference type="EC" id="3.1.3.16" evidence="5"/>
<evidence type="ECO:0000256" key="14">
    <source>
        <dbReference type="PROSITE-ProRule" id="PRU00808"/>
    </source>
</evidence>
<dbReference type="Gene3D" id="3.40.50.2300">
    <property type="match status" value="2"/>
</dbReference>
<dbReference type="GO" id="GO:0005634">
    <property type="term" value="C:nucleus"/>
    <property type="evidence" value="ECO:0007669"/>
    <property type="project" value="UniProtKB-SubCell"/>
</dbReference>